<name>A0A8S5V765_9CAUD</name>
<protein>
    <submittedName>
        <fullName evidence="1">Anti-repressor</fullName>
    </submittedName>
</protein>
<sequence length="168" mass="18968">MVELDAQDIRFIESHIKERGGIDKAIQVVLKELDATLVLPDGGRPRQTNSYVWQRSDAEFAYLLNKAMDNGMTNEEYAKVMEQYGEVLKKNELFELENPPIVYSKKVRSSTRKVRVDKVQSMFDGDTLKVGEKAVKAKPKKETVAERKAKILSSKAVTFAFGGLKPKS</sequence>
<organism evidence="1">
    <name type="scientific">CrAss-like virus sp. ctUXy6</name>
    <dbReference type="NCBI Taxonomy" id="2825835"/>
    <lineage>
        <taxon>Viruses</taxon>
        <taxon>Duplodnaviria</taxon>
        <taxon>Heunggongvirae</taxon>
        <taxon>Uroviricota</taxon>
        <taxon>Caudoviricetes</taxon>
        <taxon>Crassvirales</taxon>
    </lineage>
</organism>
<dbReference type="EMBL" id="BK016212">
    <property type="protein sequence ID" value="DAG02601.1"/>
    <property type="molecule type" value="Genomic_DNA"/>
</dbReference>
<proteinExistence type="predicted"/>
<evidence type="ECO:0000313" key="1">
    <source>
        <dbReference type="EMBL" id="DAG02601.1"/>
    </source>
</evidence>
<reference evidence="1" key="1">
    <citation type="journal article" date="2021" name="Proc. Natl. Acad. Sci. U.S.A.">
        <title>A Catalog of Tens of Thousands of Viruses from Human Metagenomes Reveals Hidden Associations with Chronic Diseases.</title>
        <authorList>
            <person name="Tisza M.J."/>
            <person name="Buck C.B."/>
        </authorList>
    </citation>
    <scope>NUCLEOTIDE SEQUENCE</scope>
    <source>
        <strain evidence="1">CtUXy6</strain>
    </source>
</reference>
<accession>A0A8S5V765</accession>